<evidence type="ECO:0000256" key="2">
    <source>
        <dbReference type="ARBA" id="ARBA00004569"/>
    </source>
</evidence>
<dbReference type="InterPro" id="IPR002327">
    <property type="entry name" value="Cyt_c_1A/1B"/>
</dbReference>
<protein>
    <submittedName>
        <fullName evidence="14">CSON009608 protein</fullName>
    </submittedName>
</protein>
<comment type="subcellular location">
    <subcellularLocation>
        <location evidence="2">Mitochondrion intermembrane space</location>
    </subcellularLocation>
</comment>
<dbReference type="FunFam" id="1.10.760.10:FF:000001">
    <property type="entry name" value="Cytochrome c iso-1"/>
    <property type="match status" value="1"/>
</dbReference>
<dbReference type="AlphaFoldDB" id="A0A336M3A4"/>
<keyword evidence="4 11" id="KW-0813">Transport</keyword>
<evidence type="ECO:0000256" key="3">
    <source>
        <dbReference type="ARBA" id="ARBA00006488"/>
    </source>
</evidence>
<dbReference type="GO" id="GO:0005758">
    <property type="term" value="C:mitochondrial intermembrane space"/>
    <property type="evidence" value="ECO:0007669"/>
    <property type="project" value="UniProtKB-SubCell"/>
</dbReference>
<evidence type="ECO:0000313" key="13">
    <source>
        <dbReference type="EMBL" id="SSX03436.1"/>
    </source>
</evidence>
<dbReference type="GO" id="GO:0009055">
    <property type="term" value="F:electron transfer activity"/>
    <property type="evidence" value="ECO:0007669"/>
    <property type="project" value="InterPro"/>
</dbReference>
<dbReference type="InterPro" id="IPR036909">
    <property type="entry name" value="Cyt_c-like_dom_sf"/>
</dbReference>
<comment type="PTM">
    <text evidence="11">Binds 1 heme group per subunit.</text>
</comment>
<feature type="domain" description="Cytochrome c" evidence="12">
    <location>
        <begin position="6"/>
        <end position="107"/>
    </location>
</feature>
<dbReference type="GO" id="GO:0046872">
    <property type="term" value="F:metal ion binding"/>
    <property type="evidence" value="ECO:0007669"/>
    <property type="project" value="UniProtKB-KW"/>
</dbReference>
<evidence type="ECO:0000259" key="12">
    <source>
        <dbReference type="PROSITE" id="PS51007"/>
    </source>
</evidence>
<evidence type="ECO:0000256" key="11">
    <source>
        <dbReference type="RuleBase" id="RU004427"/>
    </source>
</evidence>
<dbReference type="PRINTS" id="PR00604">
    <property type="entry name" value="CYTCHRMECIAB"/>
</dbReference>
<sequence>MGVPAGDIEKGKKVFVQKCAQCHTVEKGGKHKVGPNLNGLFGRKTGQAAGFSYSEANVKKAITWNDDTLFEYLENPKKYIPGTKMVFAGIKKANERADLIAYLKDACK</sequence>
<dbReference type="Pfam" id="PF00034">
    <property type="entry name" value="Cytochrom_C"/>
    <property type="match status" value="1"/>
</dbReference>
<reference evidence="14" key="2">
    <citation type="submission" date="2018-07" db="EMBL/GenBank/DDBJ databases">
        <authorList>
            <person name="Quirk P.G."/>
            <person name="Krulwich T.A."/>
        </authorList>
    </citation>
    <scope>NUCLEOTIDE SEQUENCE</scope>
</reference>
<comment type="function">
    <text evidence="1 11">Electron carrier protein. The oxidized form of the cytochrome c heme group can accept an electron from the heme group of the cytochrome c1 subunit of cytochrome reductase. Cytochrome c then transfers this electron to the cytochrome oxidase complex, the final protein carrier in the mitochondrial electron-transport chain.</text>
</comment>
<evidence type="ECO:0000256" key="10">
    <source>
        <dbReference type="RuleBase" id="RU004426"/>
    </source>
</evidence>
<keyword evidence="5 9" id="KW-0349">Heme</keyword>
<keyword evidence="11" id="KW-0679">Respiratory chain</keyword>
<keyword evidence="7 11" id="KW-0249">Electron transport</keyword>
<dbReference type="Gene3D" id="1.10.760.10">
    <property type="entry name" value="Cytochrome c-like domain"/>
    <property type="match status" value="1"/>
</dbReference>
<dbReference type="GO" id="GO:0020037">
    <property type="term" value="F:heme binding"/>
    <property type="evidence" value="ECO:0007669"/>
    <property type="project" value="InterPro"/>
</dbReference>
<reference evidence="13" key="1">
    <citation type="submission" date="2018-04" db="EMBL/GenBank/DDBJ databases">
        <authorList>
            <person name="Go L.Y."/>
            <person name="Mitchell J.A."/>
        </authorList>
    </citation>
    <scope>NUCLEOTIDE SEQUENCE</scope>
    <source>
        <tissue evidence="13">Whole organism</tissue>
    </source>
</reference>
<evidence type="ECO:0000256" key="8">
    <source>
        <dbReference type="ARBA" id="ARBA00023004"/>
    </source>
</evidence>
<proteinExistence type="inferred from homology"/>
<organism evidence="14">
    <name type="scientific">Culicoides sonorensis</name>
    <name type="common">Biting midge</name>
    <dbReference type="NCBI Taxonomy" id="179676"/>
    <lineage>
        <taxon>Eukaryota</taxon>
        <taxon>Metazoa</taxon>
        <taxon>Ecdysozoa</taxon>
        <taxon>Arthropoda</taxon>
        <taxon>Hexapoda</taxon>
        <taxon>Insecta</taxon>
        <taxon>Pterygota</taxon>
        <taxon>Neoptera</taxon>
        <taxon>Endopterygota</taxon>
        <taxon>Diptera</taxon>
        <taxon>Nematocera</taxon>
        <taxon>Chironomoidea</taxon>
        <taxon>Ceratopogonidae</taxon>
        <taxon>Ceratopogoninae</taxon>
        <taxon>Culicoides</taxon>
        <taxon>Monoculicoides</taxon>
    </lineage>
</organism>
<evidence type="ECO:0000256" key="4">
    <source>
        <dbReference type="ARBA" id="ARBA00022448"/>
    </source>
</evidence>
<keyword evidence="11" id="KW-0496">Mitochondrion</keyword>
<name>A0A336M3A4_CULSO</name>
<dbReference type="PROSITE" id="PS51007">
    <property type="entry name" value="CYTC"/>
    <property type="match status" value="1"/>
</dbReference>
<gene>
    <name evidence="14" type="primary">CSON009608</name>
</gene>
<evidence type="ECO:0000256" key="7">
    <source>
        <dbReference type="ARBA" id="ARBA00022982"/>
    </source>
</evidence>
<evidence type="ECO:0000256" key="6">
    <source>
        <dbReference type="ARBA" id="ARBA00022723"/>
    </source>
</evidence>
<keyword evidence="8 9" id="KW-0408">Iron</keyword>
<evidence type="ECO:0000256" key="5">
    <source>
        <dbReference type="ARBA" id="ARBA00022617"/>
    </source>
</evidence>
<keyword evidence="6 9" id="KW-0479">Metal-binding</keyword>
<dbReference type="VEuPathDB" id="VectorBase:CSON009608"/>
<evidence type="ECO:0000256" key="1">
    <source>
        <dbReference type="ARBA" id="ARBA00002555"/>
    </source>
</evidence>
<comment type="similarity">
    <text evidence="3 10">Belongs to the cytochrome c family.</text>
</comment>
<dbReference type="OMA" id="MPAPYKK"/>
<evidence type="ECO:0000256" key="9">
    <source>
        <dbReference type="PROSITE-ProRule" id="PRU00433"/>
    </source>
</evidence>
<dbReference type="EMBL" id="UFQT01000382">
    <property type="protein sequence ID" value="SSX23801.1"/>
    <property type="molecule type" value="Genomic_DNA"/>
</dbReference>
<accession>A0A336M3A4</accession>
<evidence type="ECO:0000313" key="14">
    <source>
        <dbReference type="EMBL" id="SSX23801.1"/>
    </source>
</evidence>
<dbReference type="PANTHER" id="PTHR11961">
    <property type="entry name" value="CYTOCHROME C"/>
    <property type="match status" value="1"/>
</dbReference>
<dbReference type="InterPro" id="IPR009056">
    <property type="entry name" value="Cyt_c-like_dom"/>
</dbReference>
<dbReference type="SUPFAM" id="SSF46626">
    <property type="entry name" value="Cytochrome c"/>
    <property type="match status" value="1"/>
</dbReference>
<dbReference type="EMBL" id="UFQS01000382">
    <property type="protein sequence ID" value="SSX03436.1"/>
    <property type="molecule type" value="Genomic_DNA"/>
</dbReference>